<dbReference type="Gene3D" id="3.30.420.10">
    <property type="entry name" value="Ribonuclease H-like superfamily/Ribonuclease H"/>
    <property type="match status" value="1"/>
</dbReference>
<accession>A0A1L7D4R9</accession>
<feature type="region of interest" description="Disordered" evidence="1">
    <location>
        <begin position="146"/>
        <end position="181"/>
    </location>
</feature>
<evidence type="ECO:0000313" key="3">
    <source>
        <dbReference type="EMBL" id="APT93115.1"/>
    </source>
</evidence>
<dbReference type="Pfam" id="PF00075">
    <property type="entry name" value="RNase_H"/>
    <property type="match status" value="1"/>
</dbReference>
<dbReference type="AlphaFoldDB" id="A0A1L7D4R9"/>
<dbReference type="PROSITE" id="PS50879">
    <property type="entry name" value="RNASE_H_1"/>
    <property type="match status" value="1"/>
</dbReference>
<gene>
    <name evidence="3" type="ORF">CPHO_09685</name>
</gene>
<dbReference type="Proteomes" id="UP000185491">
    <property type="component" value="Chromosome"/>
</dbReference>
<feature type="domain" description="RNase H type-1" evidence="2">
    <location>
        <begin position="180"/>
        <end position="319"/>
    </location>
</feature>
<evidence type="ECO:0000256" key="1">
    <source>
        <dbReference type="SAM" id="MobiDB-lite"/>
    </source>
</evidence>
<dbReference type="SUPFAM" id="SSF53098">
    <property type="entry name" value="Ribonuclease H-like"/>
    <property type="match status" value="1"/>
</dbReference>
<reference evidence="3 4" key="1">
    <citation type="submission" date="2014-08" db="EMBL/GenBank/DDBJ databases">
        <title>Complete genome sequence of Corynebacterium phocae M408/89/1(T)(=DSM 44612(T)), isolated from the common seal (Phoca vitulina).</title>
        <authorList>
            <person name="Ruckert C."/>
            <person name="Albersmeier A."/>
            <person name="Winkler A."/>
            <person name="Kalinowski J."/>
        </authorList>
    </citation>
    <scope>NUCLEOTIDE SEQUENCE [LARGE SCALE GENOMIC DNA]</scope>
    <source>
        <strain evidence="3 4">M408/89/1</strain>
    </source>
</reference>
<evidence type="ECO:0000313" key="4">
    <source>
        <dbReference type="Proteomes" id="UP000185491"/>
    </source>
</evidence>
<dbReference type="GO" id="GO:0004523">
    <property type="term" value="F:RNA-DNA hybrid ribonuclease activity"/>
    <property type="evidence" value="ECO:0007669"/>
    <property type="project" value="InterPro"/>
</dbReference>
<dbReference type="InterPro" id="IPR036397">
    <property type="entry name" value="RNaseH_sf"/>
</dbReference>
<feature type="compositionally biased region" description="Polar residues" evidence="1">
    <location>
        <begin position="154"/>
        <end position="165"/>
    </location>
</feature>
<dbReference type="EMBL" id="CP009249">
    <property type="protein sequence ID" value="APT93115.1"/>
    <property type="molecule type" value="Genomic_DNA"/>
</dbReference>
<proteinExistence type="predicted"/>
<dbReference type="OrthoDB" id="7845843at2"/>
<organism evidence="3 4">
    <name type="scientific">Corynebacterium phocae</name>
    <dbReference type="NCBI Taxonomy" id="161895"/>
    <lineage>
        <taxon>Bacteria</taxon>
        <taxon>Bacillati</taxon>
        <taxon>Actinomycetota</taxon>
        <taxon>Actinomycetes</taxon>
        <taxon>Mycobacteriales</taxon>
        <taxon>Corynebacteriaceae</taxon>
        <taxon>Corynebacterium</taxon>
    </lineage>
</organism>
<dbReference type="KEGG" id="cpho:CPHO_09685"/>
<evidence type="ECO:0000259" key="2">
    <source>
        <dbReference type="PROSITE" id="PS50879"/>
    </source>
</evidence>
<protein>
    <recommendedName>
        <fullName evidence="2">RNase H type-1 domain-containing protein</fullName>
    </recommendedName>
</protein>
<sequence length="360" mass="39152">MAQNKAVKLSTLMGKSSRTYQSRQVTDAMVAAPTHVAIAIWDISWKGTAHGKLYGWVIAVDAGPQKRFVRTGQTSAANPHPEAFAAFRAAIRGCPTPVWVVVGRRQAALGTRIRKAGFLVTGSFAEENRASKRASDMRKIHEVRAVRKSRKEGQQPQKRASTVEAQPTHWLPNRSRFSGSGHHVRIATDASSDTVSKGTMCFVANNGDYQLRTRMTTASTDELELETITLALKYARKQGFTRAIIESDSVGALEAIDHILEGGRAGKRWRGVSAGARSRFLQAWKDFHRQGQASIGRVMGHSGDPLNHAADRIAYLGLRASSHPEKESAPTVWAEVRDISRQLAKPAKQAGSGRAAPGSG</sequence>
<dbReference type="RefSeq" id="WP_075735326.1">
    <property type="nucleotide sequence ID" value="NZ_CP009249.1"/>
</dbReference>
<name>A0A1L7D4R9_9CORY</name>
<keyword evidence="4" id="KW-1185">Reference proteome</keyword>
<dbReference type="InterPro" id="IPR002156">
    <property type="entry name" value="RNaseH_domain"/>
</dbReference>
<dbReference type="InterPro" id="IPR012337">
    <property type="entry name" value="RNaseH-like_sf"/>
</dbReference>
<dbReference type="GO" id="GO:0003676">
    <property type="term" value="F:nucleic acid binding"/>
    <property type="evidence" value="ECO:0007669"/>
    <property type="project" value="InterPro"/>
</dbReference>
<dbReference type="STRING" id="161895.CPHO_09685"/>